<organism evidence="1 2">
    <name type="scientific">Zostera marina</name>
    <name type="common">Eelgrass</name>
    <dbReference type="NCBI Taxonomy" id="29655"/>
    <lineage>
        <taxon>Eukaryota</taxon>
        <taxon>Viridiplantae</taxon>
        <taxon>Streptophyta</taxon>
        <taxon>Embryophyta</taxon>
        <taxon>Tracheophyta</taxon>
        <taxon>Spermatophyta</taxon>
        <taxon>Magnoliopsida</taxon>
        <taxon>Liliopsida</taxon>
        <taxon>Zosteraceae</taxon>
        <taxon>Zostera</taxon>
    </lineage>
</organism>
<keyword evidence="2" id="KW-1185">Reference proteome</keyword>
<proteinExistence type="predicted"/>
<name>A0A0K9PKM3_ZOSMR</name>
<dbReference type="Proteomes" id="UP000036987">
    <property type="component" value="Unassembled WGS sequence"/>
</dbReference>
<dbReference type="PANTHER" id="PTHR46835">
    <property type="entry name" value="BASIC-LEUCINE ZIPPER (BZIP) TRANSCRIPTION FACTOR FAMILY PROTEIN-RELATED"/>
    <property type="match status" value="1"/>
</dbReference>
<dbReference type="AlphaFoldDB" id="A0A0K9PKM3"/>
<comment type="caution">
    <text evidence="1">The sequence shown here is derived from an EMBL/GenBank/DDBJ whole genome shotgun (WGS) entry which is preliminary data.</text>
</comment>
<reference evidence="2" key="1">
    <citation type="journal article" date="2016" name="Nature">
        <title>The genome of the seagrass Zostera marina reveals angiosperm adaptation to the sea.</title>
        <authorList>
            <person name="Olsen J.L."/>
            <person name="Rouze P."/>
            <person name="Verhelst B."/>
            <person name="Lin Y.-C."/>
            <person name="Bayer T."/>
            <person name="Collen J."/>
            <person name="Dattolo E."/>
            <person name="De Paoli E."/>
            <person name="Dittami S."/>
            <person name="Maumus F."/>
            <person name="Michel G."/>
            <person name="Kersting A."/>
            <person name="Lauritano C."/>
            <person name="Lohaus R."/>
            <person name="Toepel M."/>
            <person name="Tonon T."/>
            <person name="Vanneste K."/>
            <person name="Amirebrahimi M."/>
            <person name="Brakel J."/>
            <person name="Bostroem C."/>
            <person name="Chovatia M."/>
            <person name="Grimwood J."/>
            <person name="Jenkins J.W."/>
            <person name="Jueterbock A."/>
            <person name="Mraz A."/>
            <person name="Stam W.T."/>
            <person name="Tice H."/>
            <person name="Bornberg-Bauer E."/>
            <person name="Green P.J."/>
            <person name="Pearson G.A."/>
            <person name="Procaccini G."/>
            <person name="Duarte C.M."/>
            <person name="Schmutz J."/>
            <person name="Reusch T.B.H."/>
            <person name="Van de Peer Y."/>
        </authorList>
    </citation>
    <scope>NUCLEOTIDE SEQUENCE [LARGE SCALE GENOMIC DNA]</scope>
    <source>
        <strain evidence="2">cv. Finnish</strain>
    </source>
</reference>
<accession>A0A0K9PKM3</accession>
<evidence type="ECO:0000313" key="1">
    <source>
        <dbReference type="EMBL" id="KMZ68787.1"/>
    </source>
</evidence>
<dbReference type="InterPro" id="IPR044797">
    <property type="entry name" value="At4g06598-like"/>
</dbReference>
<gene>
    <name evidence="1" type="ORF">ZOSMA_22G00790</name>
</gene>
<dbReference type="PANTHER" id="PTHR46835:SF3">
    <property type="entry name" value="BASIC-LEUCINE ZIPPER (BZIP) TRANSCRIPTION FACTOR FAMILY PROTEIN"/>
    <property type="match status" value="1"/>
</dbReference>
<evidence type="ECO:0000313" key="2">
    <source>
        <dbReference type="Proteomes" id="UP000036987"/>
    </source>
</evidence>
<sequence length="323" mass="37466">MENVNGNSKFRGNPQFLYPGLSFSNNLQTNDSETNQNVPEQYQCANSESNIIYKYPSWIDELLDDSENPKEPQRRSSKDSFYYMRPYNIKYPRLGKQAYESLMPQYSWQFTQDAYDYYYYYYYMNARNYNEAQSCAINEAPTNIGMHQSHSSPYGNEFMKCTQDTSGDYYYINGRDYKGVQNCAINEAPTNIGMHQSHSSPYCNEFTCTKDAHANYHYMNARNYKGKEICVTEAPTNIGIHQIHPSQDGVKVSSHGRFSLGSTSRSYAAISTYIERQDEDFTPLNGCSYQTRVKPQFAQRSHVQNLIYIAELKRNVEALQFLL</sequence>
<dbReference type="EMBL" id="LFYR01000811">
    <property type="protein sequence ID" value="KMZ68787.1"/>
    <property type="molecule type" value="Genomic_DNA"/>
</dbReference>
<protein>
    <submittedName>
        <fullName evidence="1">Uncharacterized protein</fullName>
    </submittedName>
</protein>